<accession>G3HPD0</accession>
<dbReference type="PANTHER" id="PTHR32288">
    <property type="entry name" value="APOLIPOPROTEIN C-IV"/>
    <property type="match status" value="1"/>
</dbReference>
<comment type="subcellular location">
    <subcellularLocation>
        <location evidence="2">Secreted</location>
    </subcellularLocation>
</comment>
<keyword evidence="7 10" id="KW-0732">Signal</keyword>
<dbReference type="PANTHER" id="PTHR32288:SF0">
    <property type="entry name" value="APOLIPOPROTEIN C-IV"/>
    <property type="match status" value="1"/>
</dbReference>
<dbReference type="EMBL" id="JH000571">
    <property type="protein sequence ID" value="EGW05331.1"/>
    <property type="molecule type" value="Genomic_DNA"/>
</dbReference>
<dbReference type="STRING" id="10029.G3HPD0"/>
<proteinExistence type="inferred from homology"/>
<dbReference type="GO" id="GO:0034364">
    <property type="term" value="C:high-density lipoprotein particle"/>
    <property type="evidence" value="ECO:0007669"/>
    <property type="project" value="TreeGrafter"/>
</dbReference>
<organism evidence="11 12">
    <name type="scientific">Cricetulus griseus</name>
    <name type="common">Chinese hamster</name>
    <name type="synonym">Cricetulus barabensis griseus</name>
    <dbReference type="NCBI Taxonomy" id="10029"/>
    <lineage>
        <taxon>Eukaryota</taxon>
        <taxon>Metazoa</taxon>
        <taxon>Chordata</taxon>
        <taxon>Craniata</taxon>
        <taxon>Vertebrata</taxon>
        <taxon>Euteleostomi</taxon>
        <taxon>Mammalia</taxon>
        <taxon>Eutheria</taxon>
        <taxon>Euarchontoglires</taxon>
        <taxon>Glires</taxon>
        <taxon>Rodentia</taxon>
        <taxon>Myomorpha</taxon>
        <taxon>Muroidea</taxon>
        <taxon>Cricetidae</taxon>
        <taxon>Cricetinae</taxon>
        <taxon>Cricetulus</taxon>
    </lineage>
</organism>
<feature type="chain" id="PRO_5003444744" description="Apolipoprotein C-IV" evidence="10">
    <location>
        <begin position="27"/>
        <end position="158"/>
    </location>
</feature>
<evidence type="ECO:0000313" key="11">
    <source>
        <dbReference type="EMBL" id="EGW05331.1"/>
    </source>
</evidence>
<feature type="signal peptide" evidence="10">
    <location>
        <begin position="1"/>
        <end position="26"/>
    </location>
</feature>
<sequence length="158" mass="17706">MSLLSFRPQALPSLCLSLLLLGCVVGEESGGLLEDGKLSLRQGKSGVACDSGQCVSGYKASMTTESLIPTLSPENSRWSLVRTRVMEMVKPLVTRTKDRWQWFWGPEAVQGFVQTYYEDHLKDLGSRTQAWLQSSRDQLLNKTHSLCPRLLCRDRTQG</sequence>
<dbReference type="PROSITE" id="PS51257">
    <property type="entry name" value="PROKAR_LIPOPROTEIN"/>
    <property type="match status" value="1"/>
</dbReference>
<dbReference type="GO" id="GO:0010890">
    <property type="term" value="P:positive regulation of triglyceride storage"/>
    <property type="evidence" value="ECO:0007669"/>
    <property type="project" value="TreeGrafter"/>
</dbReference>
<evidence type="ECO:0000256" key="10">
    <source>
        <dbReference type="SAM" id="SignalP"/>
    </source>
</evidence>
<comment type="function">
    <text evidence="1">May participate in lipoprotein metabolism.</text>
</comment>
<dbReference type="GO" id="GO:0034361">
    <property type="term" value="C:very-low-density lipoprotein particle"/>
    <property type="evidence" value="ECO:0007669"/>
    <property type="project" value="TreeGrafter"/>
</dbReference>
<name>G3HPD0_CRIGR</name>
<reference evidence="12" key="1">
    <citation type="journal article" date="2011" name="Nat. Biotechnol.">
        <title>The genomic sequence of the Chinese hamster ovary (CHO)-K1 cell line.</title>
        <authorList>
            <person name="Xu X."/>
            <person name="Nagarajan H."/>
            <person name="Lewis N.E."/>
            <person name="Pan S."/>
            <person name="Cai Z."/>
            <person name="Liu X."/>
            <person name="Chen W."/>
            <person name="Xie M."/>
            <person name="Wang W."/>
            <person name="Hammond S."/>
            <person name="Andersen M.R."/>
            <person name="Neff N."/>
            <person name="Passarelli B."/>
            <person name="Koh W."/>
            <person name="Fan H.C."/>
            <person name="Wang J."/>
            <person name="Gui Y."/>
            <person name="Lee K.H."/>
            <person name="Betenbaugh M.J."/>
            <person name="Quake S.R."/>
            <person name="Famili I."/>
            <person name="Palsson B.O."/>
            <person name="Wang J."/>
        </authorList>
    </citation>
    <scope>NUCLEOTIDE SEQUENCE [LARGE SCALE GENOMIC DNA]</scope>
    <source>
        <strain evidence="12">CHO K1 cell line</strain>
    </source>
</reference>
<dbReference type="AlphaFoldDB" id="G3HPD0"/>
<evidence type="ECO:0000256" key="6">
    <source>
        <dbReference type="ARBA" id="ARBA00022525"/>
    </source>
</evidence>
<keyword evidence="8" id="KW-0445">Lipid transport</keyword>
<keyword evidence="6" id="KW-0964">Secreted</keyword>
<evidence type="ECO:0000256" key="2">
    <source>
        <dbReference type="ARBA" id="ARBA00004613"/>
    </source>
</evidence>
<dbReference type="Proteomes" id="UP000001075">
    <property type="component" value="Unassembled WGS sequence"/>
</dbReference>
<dbReference type="InParanoid" id="G3HPD0"/>
<evidence type="ECO:0000313" key="12">
    <source>
        <dbReference type="Proteomes" id="UP000001075"/>
    </source>
</evidence>
<evidence type="ECO:0000256" key="7">
    <source>
        <dbReference type="ARBA" id="ARBA00022729"/>
    </source>
</evidence>
<evidence type="ECO:0000256" key="9">
    <source>
        <dbReference type="ARBA" id="ARBA00031172"/>
    </source>
</evidence>
<evidence type="ECO:0000256" key="4">
    <source>
        <dbReference type="ARBA" id="ARBA00013939"/>
    </source>
</evidence>
<evidence type="ECO:0000256" key="3">
    <source>
        <dbReference type="ARBA" id="ARBA00007402"/>
    </source>
</evidence>
<dbReference type="FunCoup" id="G3HPD0">
    <property type="interactions" value="12"/>
</dbReference>
<dbReference type="Pfam" id="PF15119">
    <property type="entry name" value="APOC4"/>
    <property type="match status" value="1"/>
</dbReference>
<comment type="similarity">
    <text evidence="3">Belongs to the apolipoprotein C4 family.</text>
</comment>
<dbReference type="InterPro" id="IPR028120">
    <property type="entry name" value="APOC4"/>
</dbReference>
<protein>
    <recommendedName>
        <fullName evidence="4">Apolipoprotein C-IV</fullName>
    </recommendedName>
    <alternativeName>
        <fullName evidence="9">Apolipoprotein C4</fullName>
    </alternativeName>
</protein>
<keyword evidence="11" id="KW-0449">Lipoprotein</keyword>
<evidence type="ECO:0000256" key="8">
    <source>
        <dbReference type="ARBA" id="ARBA00023055"/>
    </source>
</evidence>
<dbReference type="GO" id="GO:0006869">
    <property type="term" value="P:lipid transport"/>
    <property type="evidence" value="ECO:0007669"/>
    <property type="project" value="UniProtKB-KW"/>
</dbReference>
<dbReference type="GO" id="GO:0070328">
    <property type="term" value="P:triglyceride homeostasis"/>
    <property type="evidence" value="ECO:0007669"/>
    <property type="project" value="TreeGrafter"/>
</dbReference>
<keyword evidence="5" id="KW-0813">Transport</keyword>
<evidence type="ECO:0000256" key="1">
    <source>
        <dbReference type="ARBA" id="ARBA00003688"/>
    </source>
</evidence>
<gene>
    <name evidence="11" type="ORF">I79_012640</name>
</gene>
<evidence type="ECO:0000256" key="5">
    <source>
        <dbReference type="ARBA" id="ARBA00022448"/>
    </source>
</evidence>